<dbReference type="InterPro" id="IPR007918">
    <property type="entry name" value="MDM35_apoptosis"/>
</dbReference>
<accession>A0A6P6XZ71</accession>
<reference evidence="5" key="1">
    <citation type="submission" date="2025-08" db="UniProtKB">
        <authorList>
            <consortium name="RefSeq"/>
        </authorList>
    </citation>
    <scope>IDENTIFICATION</scope>
    <source>
        <strain evidence="5">Airmid</strain>
    </source>
</reference>
<evidence type="ECO:0000256" key="2">
    <source>
        <dbReference type="ARBA" id="ARBA00023157"/>
    </source>
</evidence>
<dbReference type="PANTHER" id="PTHR46403:SF1">
    <property type="entry name" value="TP53-REGULATED INHIBITOR OF APOPTOSIS 1"/>
    <property type="match status" value="1"/>
</dbReference>
<name>A0A6P6XZ71_DERPT</name>
<dbReference type="GO" id="GO:0005634">
    <property type="term" value="C:nucleus"/>
    <property type="evidence" value="ECO:0007669"/>
    <property type="project" value="TreeGrafter"/>
</dbReference>
<dbReference type="Pfam" id="PF05254">
    <property type="entry name" value="UPF0203"/>
    <property type="match status" value="1"/>
</dbReference>
<dbReference type="PANTHER" id="PTHR46403">
    <property type="entry name" value="TP53-REGULATED INHIBITOR OF APOPTOSIS 1"/>
    <property type="match status" value="1"/>
</dbReference>
<dbReference type="GO" id="GO:1990050">
    <property type="term" value="F:phosphatidic acid transfer activity"/>
    <property type="evidence" value="ECO:0007669"/>
    <property type="project" value="TreeGrafter"/>
</dbReference>
<evidence type="ECO:0000256" key="3">
    <source>
        <dbReference type="ARBA" id="ARBA00023706"/>
    </source>
</evidence>
<dbReference type="InParanoid" id="A0A6P6XZ71"/>
<keyword evidence="2" id="KW-1015">Disulfide bond</keyword>
<keyword evidence="4" id="KW-1185">Reference proteome</keyword>
<dbReference type="FunCoup" id="A0A6P6XZ71">
    <property type="interactions" value="883"/>
</dbReference>
<gene>
    <name evidence="5" type="primary">LOC113792480</name>
</gene>
<dbReference type="GO" id="GO:0045332">
    <property type="term" value="P:phospholipid translocation"/>
    <property type="evidence" value="ECO:0007669"/>
    <property type="project" value="TreeGrafter"/>
</dbReference>
<evidence type="ECO:0000313" key="5">
    <source>
        <dbReference type="RefSeq" id="XP_027198176.1"/>
    </source>
</evidence>
<protein>
    <submittedName>
        <fullName evidence="5">TP53-regulated inhibitor of apoptosis 1-like</fullName>
    </submittedName>
</protein>
<dbReference type="RefSeq" id="XP_027198176.1">
    <property type="nucleotide sequence ID" value="XM_027342375.1"/>
</dbReference>
<comment type="similarity">
    <text evidence="1">Belongs to the TRIAP1/MDM35 family.</text>
</comment>
<dbReference type="GO" id="GO:0005829">
    <property type="term" value="C:cytosol"/>
    <property type="evidence" value="ECO:0007669"/>
    <property type="project" value="TreeGrafter"/>
</dbReference>
<dbReference type="AlphaFoldDB" id="A0A6P6XZ71"/>
<dbReference type="OrthoDB" id="19091at2759"/>
<sequence>MESIGKECNELKRQYDQCFNVWFAEKFLKGDHRSTMCDNIFKLYQNCVHEAIKRQHIDLLQVDKDVLGSSDEQKPPPSTNSQQQQQNQQQEHKT</sequence>
<evidence type="ECO:0000256" key="1">
    <source>
        <dbReference type="ARBA" id="ARBA00006196"/>
    </source>
</evidence>
<dbReference type="OMA" id="ECINVCI"/>
<dbReference type="KEGG" id="dpte:113792480"/>
<comment type="catalytic activity">
    <reaction evidence="3">
        <text>a 1,2-diacyl-sn-glycero-3-phosphate(in) = a 1,2-diacyl-sn-glycero-3-phosphate(out)</text>
        <dbReference type="Rhea" id="RHEA:36435"/>
        <dbReference type="ChEBI" id="CHEBI:58608"/>
    </reaction>
</comment>
<dbReference type="PROSITE" id="PS51808">
    <property type="entry name" value="CHCH"/>
    <property type="match status" value="1"/>
</dbReference>
<organism evidence="4 5">
    <name type="scientific">Dermatophagoides pteronyssinus</name>
    <name type="common">European house dust mite</name>
    <dbReference type="NCBI Taxonomy" id="6956"/>
    <lineage>
        <taxon>Eukaryota</taxon>
        <taxon>Metazoa</taxon>
        <taxon>Ecdysozoa</taxon>
        <taxon>Arthropoda</taxon>
        <taxon>Chelicerata</taxon>
        <taxon>Arachnida</taxon>
        <taxon>Acari</taxon>
        <taxon>Acariformes</taxon>
        <taxon>Sarcoptiformes</taxon>
        <taxon>Astigmata</taxon>
        <taxon>Psoroptidia</taxon>
        <taxon>Analgoidea</taxon>
        <taxon>Pyroglyphidae</taxon>
        <taxon>Dermatophagoidinae</taxon>
        <taxon>Dermatophagoides</taxon>
    </lineage>
</organism>
<dbReference type="Proteomes" id="UP000515146">
    <property type="component" value="Unplaced"/>
</dbReference>
<proteinExistence type="inferred from homology"/>
<evidence type="ECO:0000313" key="4">
    <source>
        <dbReference type="Proteomes" id="UP000515146"/>
    </source>
</evidence>
<dbReference type="GO" id="GO:0005758">
    <property type="term" value="C:mitochondrial intermembrane space"/>
    <property type="evidence" value="ECO:0007669"/>
    <property type="project" value="TreeGrafter"/>
</dbReference>